<reference evidence="1 2" key="1">
    <citation type="submission" date="2014-02" db="EMBL/GenBank/DDBJ databases">
        <title>The genome sequence of Colletotrichum simmondsii CBS122122.</title>
        <authorList>
            <person name="Baroncelli R."/>
            <person name="Thon M.R."/>
        </authorList>
    </citation>
    <scope>NUCLEOTIDE SEQUENCE [LARGE SCALE GENOMIC DNA]</scope>
    <source>
        <strain evidence="1 2">CBS122122</strain>
    </source>
</reference>
<name>A0A135T4W8_9PEZI</name>
<sequence>MSFLLEGGHGDVAPLAVCVDANTGSISVAFGALSKPTACEASSRSTVARSPVVSGTVSRAHDCCAGKLRIVPQPISPHAPPRRTSKQAPPSAAVLQAVPSHLKISGRMTWTRIQGLMGQAIGVLLVIADSCGQPCSETSEVTLENACRPEDQKCRANLISTSRSGNKLPSLLKTRITVGKLMIVWRRQRRMLGTSWALLRAVREMRSSWPDELITACSPVMVRTTKYLTPFRVAGQARQLPDIARLALAAALALGFPPVPVPRQLREG</sequence>
<dbReference type="AlphaFoldDB" id="A0A135T4W8"/>
<dbReference type="EMBL" id="JFBX01000288">
    <property type="protein sequence ID" value="KXH43188.1"/>
    <property type="molecule type" value="Genomic_DNA"/>
</dbReference>
<evidence type="ECO:0000313" key="1">
    <source>
        <dbReference type="EMBL" id="KXH43188.1"/>
    </source>
</evidence>
<comment type="caution">
    <text evidence="1">The sequence shown here is derived from an EMBL/GenBank/DDBJ whole genome shotgun (WGS) entry which is preliminary data.</text>
</comment>
<organism evidence="1 2">
    <name type="scientific">Colletotrichum simmondsii</name>
    <dbReference type="NCBI Taxonomy" id="703756"/>
    <lineage>
        <taxon>Eukaryota</taxon>
        <taxon>Fungi</taxon>
        <taxon>Dikarya</taxon>
        <taxon>Ascomycota</taxon>
        <taxon>Pezizomycotina</taxon>
        <taxon>Sordariomycetes</taxon>
        <taxon>Hypocreomycetidae</taxon>
        <taxon>Glomerellales</taxon>
        <taxon>Glomerellaceae</taxon>
        <taxon>Colletotrichum</taxon>
        <taxon>Colletotrichum acutatum species complex</taxon>
    </lineage>
</organism>
<gene>
    <name evidence="1" type="ORF">CSIM01_10124</name>
</gene>
<accession>A0A135T4W8</accession>
<keyword evidence="2" id="KW-1185">Reference proteome</keyword>
<evidence type="ECO:0000313" key="2">
    <source>
        <dbReference type="Proteomes" id="UP000070328"/>
    </source>
</evidence>
<dbReference type="Proteomes" id="UP000070328">
    <property type="component" value="Unassembled WGS sequence"/>
</dbReference>
<proteinExistence type="predicted"/>
<protein>
    <submittedName>
        <fullName evidence="1">Uncharacterized protein</fullName>
    </submittedName>
</protein>